<evidence type="ECO:0000313" key="2">
    <source>
        <dbReference type="EMBL" id="ANY70800.1"/>
    </source>
</evidence>
<reference evidence="2" key="1">
    <citation type="submission" date="2016-08" db="EMBL/GenBank/DDBJ databases">
        <title>Complete Genome Seqeunce of Paenibacillus sp. BIHB 4019 from tea rhizoplane.</title>
        <authorList>
            <person name="Thakur R."/>
            <person name="Swarnkar M.K."/>
            <person name="Gulati A."/>
        </authorList>
    </citation>
    <scope>NUCLEOTIDE SEQUENCE [LARGE SCALE GENOMIC DNA]</scope>
    <source>
        <strain evidence="2">BIHB4019</strain>
    </source>
</reference>
<accession>A0A1B2DSY1</accession>
<feature type="chain" id="PRO_5008535410" description="Lipoprotein" evidence="1">
    <location>
        <begin position="30"/>
        <end position="219"/>
    </location>
</feature>
<dbReference type="AlphaFoldDB" id="A0A1B2DSY1"/>
<evidence type="ECO:0008006" key="3">
    <source>
        <dbReference type="Google" id="ProtNLM"/>
    </source>
</evidence>
<gene>
    <name evidence="2" type="ORF">BBD42_17640</name>
</gene>
<evidence type="ECO:0000256" key="1">
    <source>
        <dbReference type="SAM" id="SignalP"/>
    </source>
</evidence>
<dbReference type="PROSITE" id="PS51257">
    <property type="entry name" value="PROKAR_LIPOPROTEIN"/>
    <property type="match status" value="1"/>
</dbReference>
<name>A0A1B2DSY1_9BACL</name>
<proteinExistence type="predicted"/>
<dbReference type="EMBL" id="CP016808">
    <property type="protein sequence ID" value="ANY70800.1"/>
    <property type="molecule type" value="Genomic_DNA"/>
</dbReference>
<organism evidence="2">
    <name type="scientific">Paenibacillus sp. BIHB 4019</name>
    <dbReference type="NCBI Taxonomy" id="1870819"/>
    <lineage>
        <taxon>Bacteria</taxon>
        <taxon>Bacillati</taxon>
        <taxon>Bacillota</taxon>
        <taxon>Bacilli</taxon>
        <taxon>Bacillales</taxon>
        <taxon>Paenibacillaceae</taxon>
        <taxon>Paenibacillus</taxon>
    </lineage>
</organism>
<keyword evidence="1" id="KW-0732">Signal</keyword>
<sequence length="219" mass="23887">MKIMKKSATIALTTVLAMTLLAACQENHAGTTPTVDLASPAASEASGSNSEVIKEGTIKKEGNVVLKELSFVYNDVTIALSDIVDDAKLEGMLGKATAIKSHTYAADDGTNMDNLIGFTEKQYTYPGVVIKTIDSGEGKQFKIFNIKITDSKYTTVRNIKVGDSIEKLQEAYPEGNLIGGEVSNEEDDYRYSPVNYVDVMNFHIIDKKVESIQIFTLLD</sequence>
<protein>
    <recommendedName>
        <fullName evidence="3">Lipoprotein</fullName>
    </recommendedName>
</protein>
<feature type="signal peptide" evidence="1">
    <location>
        <begin position="1"/>
        <end position="29"/>
    </location>
</feature>